<protein>
    <recommendedName>
        <fullName evidence="4">Lipoprotein</fullName>
    </recommendedName>
</protein>
<accession>A0A084ZPC2</accession>
<feature type="signal peptide" evidence="1">
    <location>
        <begin position="1"/>
        <end position="18"/>
    </location>
</feature>
<keyword evidence="1" id="KW-0732">Signal</keyword>
<evidence type="ECO:0008006" key="4">
    <source>
        <dbReference type="Google" id="ProtNLM"/>
    </source>
</evidence>
<dbReference type="AlphaFoldDB" id="A0A084ZPC2"/>
<evidence type="ECO:0000313" key="3">
    <source>
        <dbReference type="Proteomes" id="UP000028630"/>
    </source>
</evidence>
<comment type="caution">
    <text evidence="2">The sequence shown here is derived from an EMBL/GenBank/DDBJ whole genome shotgun (WGS) entry which is preliminary data.</text>
</comment>
<dbReference type="Proteomes" id="UP000028630">
    <property type="component" value="Unassembled WGS sequence"/>
</dbReference>
<proteinExistence type="predicted"/>
<evidence type="ECO:0000313" key="2">
    <source>
        <dbReference type="EMBL" id="KFB99316.1"/>
    </source>
</evidence>
<feature type="chain" id="PRO_5001786071" description="Lipoprotein" evidence="1">
    <location>
        <begin position="19"/>
        <end position="130"/>
    </location>
</feature>
<dbReference type="eggNOG" id="ENOG50330UM">
    <property type="taxonomic scope" value="Bacteria"/>
</dbReference>
<keyword evidence="3" id="KW-1185">Reference proteome</keyword>
<dbReference type="RefSeq" id="WP_038162106.1">
    <property type="nucleotide sequence ID" value="NZ_JMTB01000117.1"/>
</dbReference>
<organism evidence="2 3">
    <name type="scientific">Trabulsiella guamensis ATCC 49490</name>
    <dbReference type="NCBI Taxonomy" id="1005994"/>
    <lineage>
        <taxon>Bacteria</taxon>
        <taxon>Pseudomonadati</taxon>
        <taxon>Pseudomonadota</taxon>
        <taxon>Gammaproteobacteria</taxon>
        <taxon>Enterobacterales</taxon>
        <taxon>Enterobacteriaceae</taxon>
        <taxon>Trabulsiella</taxon>
    </lineage>
</organism>
<dbReference type="PROSITE" id="PS51257">
    <property type="entry name" value="PROKAR_LIPOPROTEIN"/>
    <property type="match status" value="1"/>
</dbReference>
<dbReference type="EMBL" id="JMTB01000117">
    <property type="protein sequence ID" value="KFB99316.1"/>
    <property type="molecule type" value="Genomic_DNA"/>
</dbReference>
<sequence>MKKIVKWLAAFAVVGALAGCARTVPVDNVHSTVSAGHTAEQVKAAILKAGPQRQWIMNEISPGVIKARQQSAGHIAEVRINYTATGYSINYDSSVNLMASGGKIHKTYNRWVRNLDKDIQIALASEAPLK</sequence>
<gene>
    <name evidence="2" type="ORF">GTGU_04319</name>
</gene>
<reference evidence="3" key="1">
    <citation type="submission" date="2014-05" db="EMBL/GenBank/DDBJ databases">
        <title>ATOL: Assembling a taxonomically balanced genome-scale reconstruction of the evolutionary history of the Enterobacteriaceae.</title>
        <authorList>
            <person name="Plunkett G. III"/>
            <person name="Neeno-Eckwall E.C."/>
            <person name="Glasner J.D."/>
            <person name="Perna N.T."/>
        </authorList>
    </citation>
    <scope>NUCLEOTIDE SEQUENCE [LARGE SCALE GENOMIC DNA]</scope>
    <source>
        <strain evidence="3">ATCC 49490</strain>
    </source>
</reference>
<dbReference type="OrthoDB" id="9815328at2"/>
<evidence type="ECO:0000256" key="1">
    <source>
        <dbReference type="SAM" id="SignalP"/>
    </source>
</evidence>
<name>A0A084ZPC2_9ENTR</name>